<dbReference type="RefSeq" id="WP_134834804.1">
    <property type="nucleotide sequence ID" value="NZ_SATR01000007.1"/>
</dbReference>
<evidence type="ECO:0000313" key="7">
    <source>
        <dbReference type="EMBL" id="TFH92355.1"/>
    </source>
</evidence>
<feature type="transmembrane region" description="Helical" evidence="6">
    <location>
        <begin position="408"/>
        <end position="427"/>
    </location>
</feature>
<evidence type="ECO:0000256" key="2">
    <source>
        <dbReference type="ARBA" id="ARBA00022475"/>
    </source>
</evidence>
<protein>
    <submittedName>
        <fullName evidence="7">Lipopolysaccharide biosynthesis protein</fullName>
    </submittedName>
</protein>
<comment type="caution">
    <text evidence="7">The sequence shown here is derived from an EMBL/GenBank/DDBJ whole genome shotgun (WGS) entry which is preliminary data.</text>
</comment>
<keyword evidence="5 6" id="KW-0472">Membrane</keyword>
<comment type="subcellular location">
    <subcellularLocation>
        <location evidence="1">Cell membrane</location>
        <topology evidence="1">Multi-pass membrane protein</topology>
    </subcellularLocation>
</comment>
<keyword evidence="2" id="KW-1003">Cell membrane</keyword>
<evidence type="ECO:0000256" key="5">
    <source>
        <dbReference type="ARBA" id="ARBA00023136"/>
    </source>
</evidence>
<dbReference type="EMBL" id="SATR01000007">
    <property type="protein sequence ID" value="TFH92355.1"/>
    <property type="molecule type" value="Genomic_DNA"/>
</dbReference>
<evidence type="ECO:0000256" key="6">
    <source>
        <dbReference type="SAM" id="Phobius"/>
    </source>
</evidence>
<dbReference type="GO" id="GO:0005886">
    <property type="term" value="C:plasma membrane"/>
    <property type="evidence" value="ECO:0007669"/>
    <property type="project" value="UniProtKB-SubCell"/>
</dbReference>
<dbReference type="OrthoDB" id="9815248at2"/>
<feature type="transmembrane region" description="Helical" evidence="6">
    <location>
        <begin position="246"/>
        <end position="269"/>
    </location>
</feature>
<organism evidence="7 8">
    <name type="scientific">Vibrio ouci</name>
    <dbReference type="NCBI Taxonomy" id="2499078"/>
    <lineage>
        <taxon>Bacteria</taxon>
        <taxon>Pseudomonadati</taxon>
        <taxon>Pseudomonadota</taxon>
        <taxon>Gammaproteobacteria</taxon>
        <taxon>Vibrionales</taxon>
        <taxon>Vibrionaceae</taxon>
        <taxon>Vibrio</taxon>
    </lineage>
</organism>
<feature type="transmembrane region" description="Helical" evidence="6">
    <location>
        <begin position="117"/>
        <end position="138"/>
    </location>
</feature>
<feature type="transmembrane region" description="Helical" evidence="6">
    <location>
        <begin position="210"/>
        <end position="234"/>
    </location>
</feature>
<keyword evidence="8" id="KW-1185">Reference proteome</keyword>
<dbReference type="PANTHER" id="PTHR30250:SF11">
    <property type="entry name" value="O-ANTIGEN TRANSPORTER-RELATED"/>
    <property type="match status" value="1"/>
</dbReference>
<evidence type="ECO:0000256" key="1">
    <source>
        <dbReference type="ARBA" id="ARBA00004651"/>
    </source>
</evidence>
<dbReference type="AlphaFoldDB" id="A0A4Y8WIC8"/>
<dbReference type="Pfam" id="PF01943">
    <property type="entry name" value="Polysacc_synt"/>
    <property type="match status" value="1"/>
</dbReference>
<evidence type="ECO:0000256" key="3">
    <source>
        <dbReference type="ARBA" id="ARBA00022692"/>
    </source>
</evidence>
<feature type="transmembrane region" description="Helical" evidence="6">
    <location>
        <begin position="44"/>
        <end position="64"/>
    </location>
</feature>
<dbReference type="InterPro" id="IPR050833">
    <property type="entry name" value="Poly_Biosynth_Transport"/>
</dbReference>
<dbReference type="InterPro" id="IPR002797">
    <property type="entry name" value="Polysacc_synth"/>
</dbReference>
<dbReference type="Proteomes" id="UP000297753">
    <property type="component" value="Unassembled WGS sequence"/>
</dbReference>
<keyword evidence="3 6" id="KW-0812">Transmembrane</keyword>
<feature type="transmembrane region" description="Helical" evidence="6">
    <location>
        <begin position="290"/>
        <end position="311"/>
    </location>
</feature>
<reference evidence="7 8" key="1">
    <citation type="submission" date="2019-01" db="EMBL/GenBank/DDBJ databases">
        <title>Vibrio BEI176 sp. nov, a marine bacterium isolated from China: eastern marignal seas.</title>
        <authorList>
            <person name="Li B."/>
        </authorList>
    </citation>
    <scope>NUCLEOTIDE SEQUENCE [LARGE SCALE GENOMIC DNA]</scope>
    <source>
        <strain evidence="7 8">BEI176</strain>
    </source>
</reference>
<proteinExistence type="predicted"/>
<feature type="transmembrane region" description="Helical" evidence="6">
    <location>
        <begin position="84"/>
        <end position="105"/>
    </location>
</feature>
<feature type="transmembrane region" description="Helical" evidence="6">
    <location>
        <begin position="433"/>
        <end position="450"/>
    </location>
</feature>
<evidence type="ECO:0000313" key="8">
    <source>
        <dbReference type="Proteomes" id="UP000297753"/>
    </source>
</evidence>
<feature type="transmembrane region" description="Helical" evidence="6">
    <location>
        <begin position="145"/>
        <end position="166"/>
    </location>
</feature>
<name>A0A4Y8WIC8_9VIBR</name>
<accession>A0A4Y8WIC8</accession>
<sequence length="475" mass="52599">MSQKQLKSISLYACSVILMKGISLITLPLMAYYLSPAQLGQLELIGVTTMFFSLVIGLAMHENLYRFVGVVQDDEEQKQKAGQLYSATLFLSFCLSVIVLLAYWVFAVEIESMSNNIICLIALVLCYEAPLAICLAWLRLKNQATLFFKVCIATVSLQVSLLIIALNVIPSVTAIFALNVLCTFGQFLFLHHKLGFKFSLPRYSEFKGYVGYSAPLMLSGVVAFGLSGAERWIIAGTTDLETLGMYAIAAKFAIGVGILVQPFHMWWMPKRFSAMERLGAQYTAQITQQGIMLLCVVAVIVSWLSQVFISVALPDTYKLAASYVSLTICMMLFKELVEFTNFGVLYRKKTTQLLMINIGATVTAFLICLATIGAGIDAILFALIIGQLCRFLATYWRSQTLAPIQYQAPALAGLIVLTTLFLVTSRYQQHVELSLLMLFLQPLALLAYALRAKLIDIASFKSAYNALQTYLGKAQ</sequence>
<feature type="transmembrane region" description="Helical" evidence="6">
    <location>
        <begin position="12"/>
        <end position="32"/>
    </location>
</feature>
<gene>
    <name evidence="7" type="ORF">ELS82_06725</name>
</gene>
<keyword evidence="4 6" id="KW-1133">Transmembrane helix</keyword>
<dbReference type="PANTHER" id="PTHR30250">
    <property type="entry name" value="PST FAMILY PREDICTED COLANIC ACID TRANSPORTER"/>
    <property type="match status" value="1"/>
</dbReference>
<feature type="transmembrane region" description="Helical" evidence="6">
    <location>
        <begin position="172"/>
        <end position="190"/>
    </location>
</feature>
<evidence type="ECO:0000256" key="4">
    <source>
        <dbReference type="ARBA" id="ARBA00022989"/>
    </source>
</evidence>